<keyword evidence="2" id="KW-0418">Kinase</keyword>
<dbReference type="Proteomes" id="UP001210770">
    <property type="component" value="Chromosome"/>
</dbReference>
<dbReference type="AlphaFoldDB" id="A0AAX3LR98"/>
<comment type="similarity">
    <text evidence="3">Belongs to the bacterial glucokinase family.</text>
</comment>
<sequence>MWYLVGDIGGTNLRLAAVDPAGAVVERRSHPTDGLTTLPDACATLCAEMGRPPEGVAMAVAGVVVDGQVRMTNAARSISRDDLARACGLDPAKVLLLNDFEAAAWSLATLDADKVTYLQGGPDPEPGARVIIGPGTGLGVGSLVWQGARPTAVPGEGGHLRLTPHSAEEVAYFEALIALWPEVQMGEGLAVEAEAILSGTGMPYWYRAIASARGEAAHLEGAAAIFAAAKDGEDTSACRAVALMVQYLGGVAGDLGLVMGARGGVFITGGVAQQNPWMLDDSFRAAFNAGGRHSKWRAAMPLGLCSDPDFGLLGARNCLFVQNERPLPD</sequence>
<proteinExistence type="inferred from homology"/>
<name>A0AAX3LR98_9RHOB</name>
<dbReference type="InterPro" id="IPR050201">
    <property type="entry name" value="Bacterial_glucokinase"/>
</dbReference>
<dbReference type="GO" id="GO:0004340">
    <property type="term" value="F:glucokinase activity"/>
    <property type="evidence" value="ECO:0007669"/>
    <property type="project" value="InterPro"/>
</dbReference>
<evidence type="ECO:0000313" key="4">
    <source>
        <dbReference type="EMBL" id="WCE71264.1"/>
    </source>
</evidence>
<dbReference type="GO" id="GO:0006096">
    <property type="term" value="P:glycolytic process"/>
    <property type="evidence" value="ECO:0007669"/>
    <property type="project" value="InterPro"/>
</dbReference>
<evidence type="ECO:0000256" key="1">
    <source>
        <dbReference type="ARBA" id="ARBA00022679"/>
    </source>
</evidence>
<dbReference type="PANTHER" id="PTHR47690">
    <property type="entry name" value="GLUCOKINASE"/>
    <property type="match status" value="1"/>
</dbReference>
<reference evidence="4" key="1">
    <citation type="submission" date="2023-01" db="EMBL/GenBank/DDBJ databases">
        <title>Comparative genomic analysis of cold water coral derived Sulfitobacter faviae: insights into their metabolism and habitat adaptation.</title>
        <authorList>
            <person name="Guo Y."/>
            <person name="Lin S."/>
            <person name="Huang Z."/>
            <person name="Tang K."/>
            <person name="Wang X."/>
        </authorList>
    </citation>
    <scope>NUCLEOTIDE SEQUENCE</scope>
    <source>
        <strain evidence="4">SCSIO W_1865</strain>
    </source>
</reference>
<dbReference type="EMBL" id="CP116423">
    <property type="protein sequence ID" value="WCE71264.1"/>
    <property type="molecule type" value="Genomic_DNA"/>
</dbReference>
<gene>
    <name evidence="4" type="ORF">PL336_05310</name>
</gene>
<dbReference type="RefSeq" id="WP_271689415.1">
    <property type="nucleotide sequence ID" value="NZ_CP116423.1"/>
</dbReference>
<dbReference type="Gene3D" id="3.30.420.40">
    <property type="match status" value="1"/>
</dbReference>
<dbReference type="SUPFAM" id="SSF53067">
    <property type="entry name" value="Actin-like ATPase domain"/>
    <property type="match status" value="1"/>
</dbReference>
<dbReference type="GO" id="GO:0005829">
    <property type="term" value="C:cytosol"/>
    <property type="evidence" value="ECO:0007669"/>
    <property type="project" value="TreeGrafter"/>
</dbReference>
<dbReference type="PANTHER" id="PTHR47690:SF1">
    <property type="entry name" value="GLUCOKINASE"/>
    <property type="match status" value="1"/>
</dbReference>
<accession>A0AAX3LR98</accession>
<evidence type="ECO:0000256" key="2">
    <source>
        <dbReference type="ARBA" id="ARBA00022777"/>
    </source>
</evidence>
<evidence type="ECO:0000256" key="3">
    <source>
        <dbReference type="RuleBase" id="RU004046"/>
    </source>
</evidence>
<dbReference type="GO" id="GO:0005536">
    <property type="term" value="F:D-glucose binding"/>
    <property type="evidence" value="ECO:0007669"/>
    <property type="project" value="InterPro"/>
</dbReference>
<dbReference type="Gene3D" id="3.40.367.20">
    <property type="match status" value="1"/>
</dbReference>
<keyword evidence="1" id="KW-0808">Transferase</keyword>
<evidence type="ECO:0000313" key="5">
    <source>
        <dbReference type="Proteomes" id="UP001210770"/>
    </source>
</evidence>
<dbReference type="CDD" id="cd24008">
    <property type="entry name" value="ASKHA_NBD_GLK"/>
    <property type="match status" value="1"/>
</dbReference>
<protein>
    <submittedName>
        <fullName evidence="4">ROK family protein</fullName>
    </submittedName>
</protein>
<dbReference type="InterPro" id="IPR003836">
    <property type="entry name" value="Glucokinase"/>
</dbReference>
<dbReference type="GO" id="GO:0005524">
    <property type="term" value="F:ATP binding"/>
    <property type="evidence" value="ECO:0007669"/>
    <property type="project" value="InterPro"/>
</dbReference>
<dbReference type="InterPro" id="IPR043129">
    <property type="entry name" value="ATPase_NBD"/>
</dbReference>
<dbReference type="Pfam" id="PF02685">
    <property type="entry name" value="Glucokinase"/>
    <property type="match status" value="1"/>
</dbReference>
<organism evidence="4 5">
    <name type="scientific">Sulfitobacter faviae</name>
    <dbReference type="NCBI Taxonomy" id="1775881"/>
    <lineage>
        <taxon>Bacteria</taxon>
        <taxon>Pseudomonadati</taxon>
        <taxon>Pseudomonadota</taxon>
        <taxon>Alphaproteobacteria</taxon>
        <taxon>Rhodobacterales</taxon>
        <taxon>Roseobacteraceae</taxon>
        <taxon>Sulfitobacter</taxon>
    </lineage>
</organism>